<evidence type="ECO:0000256" key="2">
    <source>
        <dbReference type="SAM" id="Phobius"/>
    </source>
</evidence>
<evidence type="ECO:0000259" key="3">
    <source>
        <dbReference type="PROSITE" id="PS51186"/>
    </source>
</evidence>
<dbReference type="InterPro" id="IPR050769">
    <property type="entry name" value="NAT_camello-type"/>
</dbReference>
<keyword evidence="1" id="KW-0808">Transferase</keyword>
<dbReference type="Ensembl" id="ENSORLT00015000759.1">
    <property type="protein sequence ID" value="ENSORLP00015008479.1"/>
    <property type="gene ID" value="ENSORLG00015009264.1"/>
</dbReference>
<reference evidence="4" key="3">
    <citation type="submission" date="2025-08" db="UniProtKB">
        <authorList>
            <consortium name="Ensembl"/>
        </authorList>
    </citation>
    <scope>IDENTIFICATION</scope>
    <source>
        <strain evidence="4">HSOK</strain>
    </source>
</reference>
<feature type="transmembrane region" description="Helical" evidence="2">
    <location>
        <begin position="79"/>
        <end position="103"/>
    </location>
</feature>
<evidence type="ECO:0000256" key="1">
    <source>
        <dbReference type="ARBA" id="ARBA00022679"/>
    </source>
</evidence>
<evidence type="ECO:0000313" key="4">
    <source>
        <dbReference type="Ensembl" id="ENSORLP00015008479.1"/>
    </source>
</evidence>
<feature type="domain" description="N-acetyltransferase" evidence="3">
    <location>
        <begin position="100"/>
        <end position="253"/>
    </location>
</feature>
<dbReference type="PROSITE" id="PS51186">
    <property type="entry name" value="GNAT"/>
    <property type="match status" value="1"/>
</dbReference>
<dbReference type="CDD" id="cd04301">
    <property type="entry name" value="NAT_SF"/>
    <property type="match status" value="1"/>
</dbReference>
<dbReference type="PANTHER" id="PTHR13947">
    <property type="entry name" value="GNAT FAMILY N-ACETYLTRANSFERASE"/>
    <property type="match status" value="1"/>
</dbReference>
<dbReference type="Gene3D" id="3.40.630.30">
    <property type="match status" value="1"/>
</dbReference>
<accession>A0A3P9HLE7</accession>
<keyword evidence="2" id="KW-1133">Transmembrane helix</keyword>
<reference evidence="4" key="4">
    <citation type="submission" date="2025-09" db="UniProtKB">
        <authorList>
            <consortium name="Ensembl"/>
        </authorList>
    </citation>
    <scope>IDENTIFICATION</scope>
    <source>
        <strain evidence="4">HSOK</strain>
    </source>
</reference>
<evidence type="ECO:0000313" key="5">
    <source>
        <dbReference type="Proteomes" id="UP000265200"/>
    </source>
</evidence>
<keyword evidence="2" id="KW-0812">Transmembrane</keyword>
<protein>
    <submittedName>
        <fullName evidence="4">Si:ch211-81n22.1</fullName>
    </submittedName>
</protein>
<dbReference type="SUPFAM" id="SSF55729">
    <property type="entry name" value="Acyl-CoA N-acyltransferases (Nat)"/>
    <property type="match status" value="1"/>
</dbReference>
<dbReference type="InterPro" id="IPR000182">
    <property type="entry name" value="GNAT_dom"/>
</dbReference>
<dbReference type="GO" id="GO:0008080">
    <property type="term" value="F:N-acetyltransferase activity"/>
    <property type="evidence" value="ECO:0007669"/>
    <property type="project" value="InterPro"/>
</dbReference>
<reference evidence="4 5" key="2">
    <citation type="submission" date="2017-04" db="EMBL/GenBank/DDBJ databases">
        <title>CpG methylation of centromeres and impact of large insertions on vertebrate speciation.</title>
        <authorList>
            <person name="Ichikawa K."/>
            <person name="Yoshimura J."/>
            <person name="Morishita S."/>
        </authorList>
    </citation>
    <scope>NUCLEOTIDE SEQUENCE</scope>
    <source>
        <strain evidence="4 5">HSOK</strain>
    </source>
</reference>
<dbReference type="Pfam" id="PF00583">
    <property type="entry name" value="Acetyltransf_1"/>
    <property type="match status" value="1"/>
</dbReference>
<sequence>MLTFNRVSLWFSAFTSSHYLGWKHVSYGHNLHLLDPFLIMSLLIRRYQPKDKDVVLTLFSDGIREHIHPCFQNAMTSPLYIFISLTLCVVGYLLGSLFVAVLFPATWATLIYYCSYKLFDDYVQEKLRTDMQDIIGNYLSRPGDCFWVAEAELDGKTQILGIVAVMAKQSGKEKVGELFRMIISPKCRRMGLGNKMTQTVIDFCKDQGFSKVVLETSSTQMAAVALYKKLGFKLKLTHKDTQAGTWIILLTRVTILKIEKPLFGQKWPDGDAGLTREKLQRIAERNRPHGIVSGPIVKQMTLAPPPRDLGKRISFG</sequence>
<proteinExistence type="predicted"/>
<reference key="1">
    <citation type="journal article" date="2007" name="Nature">
        <title>The medaka draft genome and insights into vertebrate genome evolution.</title>
        <authorList>
            <person name="Kasahara M."/>
            <person name="Naruse K."/>
            <person name="Sasaki S."/>
            <person name="Nakatani Y."/>
            <person name="Qu W."/>
            <person name="Ahsan B."/>
            <person name="Yamada T."/>
            <person name="Nagayasu Y."/>
            <person name="Doi K."/>
            <person name="Kasai Y."/>
            <person name="Jindo T."/>
            <person name="Kobayashi D."/>
            <person name="Shimada A."/>
            <person name="Toyoda A."/>
            <person name="Kuroki Y."/>
            <person name="Fujiyama A."/>
            <person name="Sasaki T."/>
            <person name="Shimizu A."/>
            <person name="Asakawa S."/>
            <person name="Shimizu N."/>
            <person name="Hashimoto S."/>
            <person name="Yang J."/>
            <person name="Lee Y."/>
            <person name="Matsushima K."/>
            <person name="Sugano S."/>
            <person name="Sakaizumi M."/>
            <person name="Narita T."/>
            <person name="Ohishi K."/>
            <person name="Haga S."/>
            <person name="Ohta F."/>
            <person name="Nomoto H."/>
            <person name="Nogata K."/>
            <person name="Morishita T."/>
            <person name="Endo T."/>
            <person name="Shin-I T."/>
            <person name="Takeda H."/>
            <person name="Morishita S."/>
            <person name="Kohara Y."/>
        </authorList>
    </citation>
    <scope>NUCLEOTIDE SEQUENCE [LARGE SCALE GENOMIC DNA]</scope>
    <source>
        <strain>Hd-rR</strain>
    </source>
</reference>
<name>A0A3P9HLE7_ORYLA</name>
<dbReference type="Proteomes" id="UP000265200">
    <property type="component" value="Chromosome 5"/>
</dbReference>
<dbReference type="PANTHER" id="PTHR13947:SF58">
    <property type="entry name" value="8B (PUTATIVE,_PSEUDO-RELATED"/>
    <property type="match status" value="1"/>
</dbReference>
<dbReference type="InterPro" id="IPR016181">
    <property type="entry name" value="Acyl_CoA_acyltransferase"/>
</dbReference>
<dbReference type="AlphaFoldDB" id="A0A3P9HLE7"/>
<keyword evidence="2" id="KW-0472">Membrane</keyword>
<organism evidence="4 5">
    <name type="scientific">Oryzias latipes</name>
    <name type="common">Japanese rice fish</name>
    <name type="synonym">Japanese killifish</name>
    <dbReference type="NCBI Taxonomy" id="8090"/>
    <lineage>
        <taxon>Eukaryota</taxon>
        <taxon>Metazoa</taxon>
        <taxon>Chordata</taxon>
        <taxon>Craniata</taxon>
        <taxon>Vertebrata</taxon>
        <taxon>Euteleostomi</taxon>
        <taxon>Actinopterygii</taxon>
        <taxon>Neopterygii</taxon>
        <taxon>Teleostei</taxon>
        <taxon>Neoteleostei</taxon>
        <taxon>Acanthomorphata</taxon>
        <taxon>Ovalentaria</taxon>
        <taxon>Atherinomorphae</taxon>
        <taxon>Beloniformes</taxon>
        <taxon>Adrianichthyidae</taxon>
        <taxon>Oryziinae</taxon>
        <taxon>Oryzias</taxon>
    </lineage>
</organism>